<dbReference type="EMBL" id="MN740284">
    <property type="protein sequence ID" value="QHT97890.1"/>
    <property type="molecule type" value="Genomic_DNA"/>
</dbReference>
<dbReference type="Gene3D" id="3.30.160.60">
    <property type="entry name" value="Classic Zinc Finger"/>
    <property type="match status" value="1"/>
</dbReference>
<dbReference type="AlphaFoldDB" id="A0A6C0IZ84"/>
<name>A0A6C0IZ84_9ZZZZ</name>
<evidence type="ECO:0000259" key="1">
    <source>
        <dbReference type="PROSITE" id="PS50157"/>
    </source>
</evidence>
<organism evidence="2">
    <name type="scientific">viral metagenome</name>
    <dbReference type="NCBI Taxonomy" id="1070528"/>
    <lineage>
        <taxon>unclassified sequences</taxon>
        <taxon>metagenomes</taxon>
        <taxon>organismal metagenomes</taxon>
    </lineage>
</organism>
<evidence type="ECO:0000313" key="2">
    <source>
        <dbReference type="EMBL" id="QHT97890.1"/>
    </source>
</evidence>
<dbReference type="PROSITE" id="PS00028">
    <property type="entry name" value="ZINC_FINGER_C2H2_1"/>
    <property type="match status" value="1"/>
</dbReference>
<feature type="domain" description="C2H2-type" evidence="1">
    <location>
        <begin position="3"/>
        <end position="32"/>
    </location>
</feature>
<reference evidence="2" key="1">
    <citation type="journal article" date="2020" name="Nature">
        <title>Giant virus diversity and host interactions through global metagenomics.</title>
        <authorList>
            <person name="Schulz F."/>
            <person name="Roux S."/>
            <person name="Paez-Espino D."/>
            <person name="Jungbluth S."/>
            <person name="Walsh D.A."/>
            <person name="Denef V.J."/>
            <person name="McMahon K.D."/>
            <person name="Konstantinidis K.T."/>
            <person name="Eloe-Fadrosh E.A."/>
            <person name="Kyrpides N.C."/>
            <person name="Woyke T."/>
        </authorList>
    </citation>
    <scope>NUCLEOTIDE SEQUENCE</scope>
    <source>
        <strain evidence="2">GVMAG-M-3300025572-1</strain>
    </source>
</reference>
<dbReference type="InterPro" id="IPR013087">
    <property type="entry name" value="Znf_C2H2_type"/>
</dbReference>
<protein>
    <recommendedName>
        <fullName evidence="1">C2H2-type domain-containing protein</fullName>
    </recommendedName>
</protein>
<proteinExistence type="predicted"/>
<dbReference type="SMART" id="SM00355">
    <property type="entry name" value="ZnF_C2H2"/>
    <property type="match status" value="2"/>
</dbReference>
<dbReference type="PROSITE" id="PS50157">
    <property type="entry name" value="ZINC_FINGER_C2H2_2"/>
    <property type="match status" value="1"/>
</dbReference>
<accession>A0A6C0IZ84</accession>
<sequence length="94" mass="10971">MRFKCPISGCSCSYKRKGDLKVHVKAKHPERPEVANKIAAPKSSKEGKRFPCPYYGCPCGYLWKKDLLRHLKNAKHGPVVTWDDLFYRFDEYYS</sequence>